<proteinExistence type="predicted"/>
<name>A0ACC6FW36_9HELI</name>
<organism evidence="1 2">
    <name type="scientific">Helicobacter zhangjianzhongii</name>
    <dbReference type="NCBI Taxonomy" id="2974574"/>
    <lineage>
        <taxon>Bacteria</taxon>
        <taxon>Pseudomonadati</taxon>
        <taxon>Campylobacterota</taxon>
        <taxon>Epsilonproteobacteria</taxon>
        <taxon>Campylobacterales</taxon>
        <taxon>Helicobacteraceae</taxon>
        <taxon>Helicobacter</taxon>
    </lineage>
</organism>
<dbReference type="EC" id="4.2.1.20" evidence="1"/>
<evidence type="ECO:0000313" key="2">
    <source>
        <dbReference type="Proteomes" id="UP001173802"/>
    </source>
</evidence>
<reference evidence="1 2" key="1">
    <citation type="journal article" date="2023" name="Microorganisms">
        <title>Isolation and Genomic Characteristics of Cat-Borne Campylobacter felis sp. nov. and Sheep-Borne Campylobacter ovis sp. nov.</title>
        <authorList>
            <person name="Wang H."/>
            <person name="Li Y."/>
            <person name="Gu Y."/>
            <person name="Zhou G."/>
            <person name="Chen X."/>
            <person name="Zhang X."/>
            <person name="Shao Z."/>
            <person name="Zhang J."/>
            <person name="Zhang M."/>
        </authorList>
    </citation>
    <scope>NUCLEOTIDE SEQUENCE [LARGE SCALE GENOMIC DNA]</scope>
    <source>
        <strain evidence="1 2">XJK30-2</strain>
    </source>
</reference>
<keyword evidence="2" id="KW-1185">Reference proteome</keyword>
<dbReference type="EMBL" id="JANURN010000009">
    <property type="protein sequence ID" value="MDL0082816.1"/>
    <property type="molecule type" value="Genomic_DNA"/>
</dbReference>
<dbReference type="Proteomes" id="UP001173802">
    <property type="component" value="Unassembled WGS sequence"/>
</dbReference>
<gene>
    <name evidence="1" type="primary">trpA</name>
    <name evidence="1" type="ORF">NYG90_09065</name>
</gene>
<keyword evidence="1" id="KW-0456">Lyase</keyword>
<accession>A0ACC6FW36</accession>
<comment type="caution">
    <text evidence="1">The sequence shown here is derived from an EMBL/GenBank/DDBJ whole genome shotgun (WGS) entry which is preliminary data.</text>
</comment>
<protein>
    <submittedName>
        <fullName evidence="1">Tryptophan synthase subunit alpha</fullName>
        <ecNumber evidence="1">4.2.1.20</ecNumber>
    </submittedName>
</protein>
<evidence type="ECO:0000313" key="1">
    <source>
        <dbReference type="EMBL" id="MDL0082816.1"/>
    </source>
</evidence>
<sequence>MSSIAQAFSKAKAFIPFITCGDPNLAFSEKAIYTLAENGADIIELGIPFSDPVAEGGVIQKATARALESGTSVEDVFRLVAKVRTKSSVPLVLMTYANIVFSYGSKEFFAKARELGVDGVILPDVPYEEREEFARFAQGIDLIPLIAPTSNDRIAMLATNAQGFIYCVSSLGVTGVRENIPSNESIIARIKQASSTPVAVGFGISTPDQVREIARYADGVIIGSAVVSICALNESEEVRLQKLGAYAREIRAALDSAG</sequence>